<organism evidence="2 3">
    <name type="scientific">Dysgonomonas gadei ATCC BAA-286</name>
    <dbReference type="NCBI Taxonomy" id="742766"/>
    <lineage>
        <taxon>Bacteria</taxon>
        <taxon>Pseudomonadati</taxon>
        <taxon>Bacteroidota</taxon>
        <taxon>Bacteroidia</taxon>
        <taxon>Bacteroidales</taxon>
        <taxon>Dysgonomonadaceae</taxon>
        <taxon>Dysgonomonas</taxon>
    </lineage>
</organism>
<feature type="domain" description="DUF4440" evidence="1">
    <location>
        <begin position="10"/>
        <end position="113"/>
    </location>
</feature>
<evidence type="ECO:0000313" key="3">
    <source>
        <dbReference type="Proteomes" id="UP000004913"/>
    </source>
</evidence>
<evidence type="ECO:0000259" key="1">
    <source>
        <dbReference type="Pfam" id="PF14534"/>
    </source>
</evidence>
<dbReference type="Pfam" id="PF14534">
    <property type="entry name" value="DUF4440"/>
    <property type="match status" value="1"/>
</dbReference>
<dbReference type="STRING" id="742766.HMPREF9455_00342"/>
<dbReference type="Proteomes" id="UP000004913">
    <property type="component" value="Unassembled WGS sequence"/>
</dbReference>
<dbReference type="EMBL" id="ADLV01000006">
    <property type="protein sequence ID" value="EGJ99309.1"/>
    <property type="molecule type" value="Genomic_DNA"/>
</dbReference>
<comment type="caution">
    <text evidence="2">The sequence shown here is derived from an EMBL/GenBank/DDBJ whole genome shotgun (WGS) entry which is preliminary data.</text>
</comment>
<dbReference type="InterPro" id="IPR027843">
    <property type="entry name" value="DUF4440"/>
</dbReference>
<gene>
    <name evidence="2" type="ORF">HMPREF9455_00342</name>
</gene>
<dbReference type="AlphaFoldDB" id="F5ITC5"/>
<protein>
    <recommendedName>
        <fullName evidence="1">DUF4440 domain-containing protein</fullName>
    </recommendedName>
</protein>
<dbReference type="OrthoDB" id="997066at2"/>
<dbReference type="SUPFAM" id="SSF54427">
    <property type="entry name" value="NTF2-like"/>
    <property type="match status" value="1"/>
</dbReference>
<dbReference type="InterPro" id="IPR032710">
    <property type="entry name" value="NTF2-like_dom_sf"/>
</dbReference>
<proteinExistence type="predicted"/>
<accession>F5ITC5</accession>
<dbReference type="HOGENOM" id="CLU_141608_2_0_10"/>
<keyword evidence="3" id="KW-1185">Reference proteome</keyword>
<sequence length="122" mass="13586">MNYEEEVVVCESRLLQAMRDCNLQVLGELLHDDLLFNGPTGEIVTKAMDLAVYQSGNMIVNENIPSGQKIRLFGDTAIVSVVISLKGEFMKQPVSGKFSYLRTWKKIDSQWKMIGGGCTPSL</sequence>
<evidence type="ECO:0000313" key="2">
    <source>
        <dbReference type="EMBL" id="EGJ99309.1"/>
    </source>
</evidence>
<name>F5ITC5_9BACT</name>
<dbReference type="RefSeq" id="WP_006797847.1">
    <property type="nucleotide sequence ID" value="NZ_GL891979.1"/>
</dbReference>
<reference evidence="2 3" key="1">
    <citation type="submission" date="2011-04" db="EMBL/GenBank/DDBJ databases">
        <title>The Genome Sequence of Dysgonomonas gadei ATCC BAA-286.</title>
        <authorList>
            <consortium name="The Broad Institute Genome Sequencing Platform"/>
            <person name="Earl A."/>
            <person name="Ward D."/>
            <person name="Feldgarden M."/>
            <person name="Gevers D."/>
            <person name="Pudlo N."/>
            <person name="Martens E."/>
            <person name="Allen-Vercoe E."/>
            <person name="Young S.K."/>
            <person name="Zeng Q."/>
            <person name="Gargeya S."/>
            <person name="Fitzgerald M."/>
            <person name="Haas B."/>
            <person name="Abouelleil A."/>
            <person name="Alvarado L."/>
            <person name="Arachchi H.M."/>
            <person name="Berlin A."/>
            <person name="Brown A."/>
            <person name="Chapman S.B."/>
            <person name="Chen Z."/>
            <person name="Dunbar C."/>
            <person name="Freedman E."/>
            <person name="Gearin G."/>
            <person name="Gellesch M."/>
            <person name="Goldberg J."/>
            <person name="Griggs A."/>
            <person name="Gujja S."/>
            <person name="Heiman D."/>
            <person name="Howarth C."/>
            <person name="Larson L."/>
            <person name="Lui A."/>
            <person name="MacDonald P.J.P."/>
            <person name="Mehta T."/>
            <person name="Montmayeur A."/>
            <person name="Murphy C."/>
            <person name="Neiman D."/>
            <person name="Pearson M."/>
            <person name="Priest M."/>
            <person name="Roberts A."/>
            <person name="Saif S."/>
            <person name="Shea T."/>
            <person name="Shenoy N."/>
            <person name="Sisk P."/>
            <person name="Stolte C."/>
            <person name="Sykes S."/>
            <person name="Yandava C."/>
            <person name="Wortman J."/>
            <person name="Nusbaum C."/>
            <person name="Birren B."/>
        </authorList>
    </citation>
    <scope>NUCLEOTIDE SEQUENCE [LARGE SCALE GENOMIC DNA]</scope>
    <source>
        <strain evidence="2 3">ATCC BAA-286</strain>
    </source>
</reference>
<dbReference type="eggNOG" id="ENOG50336FJ">
    <property type="taxonomic scope" value="Bacteria"/>
</dbReference>
<dbReference type="Gene3D" id="3.10.450.50">
    <property type="match status" value="1"/>
</dbReference>